<proteinExistence type="inferred from homology"/>
<feature type="transmembrane region" description="Helical" evidence="7">
    <location>
        <begin position="39"/>
        <end position="60"/>
    </location>
</feature>
<evidence type="ECO:0000256" key="6">
    <source>
        <dbReference type="SAM" id="MobiDB-lite"/>
    </source>
</evidence>
<protein>
    <recommendedName>
        <fullName evidence="8">Rhodopsin domain-containing protein</fullName>
    </recommendedName>
</protein>
<dbReference type="InterPro" id="IPR052337">
    <property type="entry name" value="SAT4-like"/>
</dbReference>
<evidence type="ECO:0000259" key="8">
    <source>
        <dbReference type="Pfam" id="PF20684"/>
    </source>
</evidence>
<keyword evidence="10" id="KW-1185">Reference proteome</keyword>
<evidence type="ECO:0000256" key="2">
    <source>
        <dbReference type="ARBA" id="ARBA00022692"/>
    </source>
</evidence>
<evidence type="ECO:0000256" key="4">
    <source>
        <dbReference type="ARBA" id="ARBA00023136"/>
    </source>
</evidence>
<comment type="caution">
    <text evidence="9">The sequence shown here is derived from an EMBL/GenBank/DDBJ whole genome shotgun (WGS) entry which is preliminary data.</text>
</comment>
<feature type="transmembrane region" description="Helical" evidence="7">
    <location>
        <begin position="277"/>
        <end position="296"/>
    </location>
</feature>
<dbReference type="PANTHER" id="PTHR33048">
    <property type="entry name" value="PTH11-LIKE INTEGRAL MEMBRANE PROTEIN (AFU_ORTHOLOGUE AFUA_5G11245)"/>
    <property type="match status" value="1"/>
</dbReference>
<dbReference type="EMBL" id="JAVLET010000003">
    <property type="protein sequence ID" value="KAL0472538.1"/>
    <property type="molecule type" value="Genomic_DNA"/>
</dbReference>
<feature type="compositionally biased region" description="Polar residues" evidence="6">
    <location>
        <begin position="314"/>
        <end position="333"/>
    </location>
</feature>
<evidence type="ECO:0000313" key="10">
    <source>
        <dbReference type="Proteomes" id="UP001451303"/>
    </source>
</evidence>
<evidence type="ECO:0000313" key="9">
    <source>
        <dbReference type="EMBL" id="KAL0472538.1"/>
    </source>
</evidence>
<keyword evidence="3 7" id="KW-1133">Transmembrane helix</keyword>
<feature type="transmembrane region" description="Helical" evidence="7">
    <location>
        <begin position="111"/>
        <end position="140"/>
    </location>
</feature>
<evidence type="ECO:0000256" key="1">
    <source>
        <dbReference type="ARBA" id="ARBA00004141"/>
    </source>
</evidence>
<accession>A0ABR3DIM4</accession>
<feature type="transmembrane region" description="Helical" evidence="7">
    <location>
        <begin position="201"/>
        <end position="223"/>
    </location>
</feature>
<dbReference type="InterPro" id="IPR049326">
    <property type="entry name" value="Rhodopsin_dom_fungi"/>
</dbReference>
<keyword evidence="4 7" id="KW-0472">Membrane</keyword>
<evidence type="ECO:0000256" key="7">
    <source>
        <dbReference type="SAM" id="Phobius"/>
    </source>
</evidence>
<reference evidence="9 10" key="1">
    <citation type="submission" date="2023-09" db="EMBL/GenBank/DDBJ databases">
        <title>Multi-omics analysis of a traditional fermented food reveals byproduct-associated fungal strains for waste-to-food upcycling.</title>
        <authorList>
            <consortium name="Lawrence Berkeley National Laboratory"/>
            <person name="Rekdal V.M."/>
            <person name="Villalobos-Escobedo J.M."/>
            <person name="Rodriguez-Valeron N."/>
            <person name="Garcia M.O."/>
            <person name="Vasquez D.P."/>
            <person name="Damayanti I."/>
            <person name="Sorensen P.M."/>
            <person name="Baidoo E.E."/>
            <person name="De Carvalho A.C."/>
            <person name="Riley R."/>
            <person name="Lipzen A."/>
            <person name="He G."/>
            <person name="Yan M."/>
            <person name="Haridas S."/>
            <person name="Daum C."/>
            <person name="Yoshinaga Y."/>
            <person name="Ng V."/>
            <person name="Grigoriev I.V."/>
            <person name="Munk R."/>
            <person name="Nuraida L."/>
            <person name="Wijaya C.H."/>
            <person name="Morales P.-C."/>
            <person name="Keasling J.D."/>
        </authorList>
    </citation>
    <scope>NUCLEOTIDE SEQUENCE [LARGE SCALE GENOMIC DNA]</scope>
    <source>
        <strain evidence="9 10">FGSC 2613</strain>
    </source>
</reference>
<evidence type="ECO:0000256" key="3">
    <source>
        <dbReference type="ARBA" id="ARBA00022989"/>
    </source>
</evidence>
<feature type="transmembrane region" description="Helical" evidence="7">
    <location>
        <begin position="235"/>
        <end position="257"/>
    </location>
</feature>
<feature type="region of interest" description="Disordered" evidence="6">
    <location>
        <begin position="314"/>
        <end position="340"/>
    </location>
</feature>
<dbReference type="PANTHER" id="PTHR33048:SF47">
    <property type="entry name" value="INTEGRAL MEMBRANE PROTEIN-RELATED"/>
    <property type="match status" value="1"/>
</dbReference>
<name>A0ABR3DIM4_NEUIN</name>
<comment type="similarity">
    <text evidence="5">Belongs to the SAT4 family.</text>
</comment>
<gene>
    <name evidence="9" type="ORF">QR685DRAFT_238692</name>
</gene>
<dbReference type="Pfam" id="PF20684">
    <property type="entry name" value="Fung_rhodopsin"/>
    <property type="match status" value="1"/>
</dbReference>
<comment type="subcellular location">
    <subcellularLocation>
        <location evidence="1">Membrane</location>
        <topology evidence="1">Multi-pass membrane protein</topology>
    </subcellularLocation>
</comment>
<keyword evidence="2 7" id="KW-0812">Transmembrane</keyword>
<feature type="domain" description="Rhodopsin" evidence="8">
    <location>
        <begin position="56"/>
        <end position="301"/>
    </location>
</feature>
<feature type="transmembrane region" description="Helical" evidence="7">
    <location>
        <begin position="152"/>
        <end position="181"/>
    </location>
</feature>
<evidence type="ECO:0000256" key="5">
    <source>
        <dbReference type="ARBA" id="ARBA00038359"/>
    </source>
</evidence>
<organism evidence="9 10">
    <name type="scientific">Neurospora intermedia</name>
    <dbReference type="NCBI Taxonomy" id="5142"/>
    <lineage>
        <taxon>Eukaryota</taxon>
        <taxon>Fungi</taxon>
        <taxon>Dikarya</taxon>
        <taxon>Ascomycota</taxon>
        <taxon>Pezizomycotina</taxon>
        <taxon>Sordariomycetes</taxon>
        <taxon>Sordariomycetidae</taxon>
        <taxon>Sordariales</taxon>
        <taxon>Sordariaceae</taxon>
        <taxon>Neurospora</taxon>
    </lineage>
</organism>
<sequence length="498" mass="54271">MHGSRYGSEAYVLYRSEDENTATPPPRGYRVNEDYGPSMLGAIWTTWSIAVIFVALRFWARSRAVNGLGASDWCILFSLMMAAAMSSSQSIEIAHGMGKHIWNVDYEANYVFLMAGFWASSLTYFLSLAMTKISICLLYLTIFTVDSAWRATYAVLVIVCITSVYTITVICTACVPLRDFWDPAQPWGVGLPKPTCHANQWYWSCTGLTITTDFLIFLLPIPIVGPLKLPARQKVFVVGIFAVGFVICIVSLVRVFYLYASQYTAIHDITFSTGKLTYWTAIEVHTAIVIACVMTLKPLIVRFFPGFLDPRANNNSSGEQGPTDEPSATSSDPPLTVGRRPCRNAFGQRLSWIEVPSTGGQQQQSGPGLTTTTTTTTTAAVVGDAALSEIPVSGRGRYQQFLNSPLLLAAGRTSTDSRPSFEMKTTTTTTTTTTTMTIMTNYNVTTTSADSMKANGDTTSVSALYREEDVDSTTNLKGCCAHGQSDDAGSVHGVKADC</sequence>
<dbReference type="Proteomes" id="UP001451303">
    <property type="component" value="Unassembled WGS sequence"/>
</dbReference>